<sequence>MGQDIRKLFEEAPEMVSRKIPKGHKNRFEARLDEEFPKKKPTFFFMKIAASIALVVSLGLSGYYYFNTIESNTSQINSMADISPDLKKVEDYYLTHINYQFSKIKITDENRAFLDAYFDELGTLQESYKKVIATIDTEEEISEETIDALIGNLQSRLKLMYKLKAQLKKLDNLNKQQDESNKA</sequence>
<keyword evidence="3" id="KW-1185">Reference proteome</keyword>
<keyword evidence="1" id="KW-1133">Transmembrane helix</keyword>
<organism evidence="2 3">
    <name type="scientific">Urechidicola vernalis</name>
    <dbReference type="NCBI Taxonomy" id="3075600"/>
    <lineage>
        <taxon>Bacteria</taxon>
        <taxon>Pseudomonadati</taxon>
        <taxon>Bacteroidota</taxon>
        <taxon>Flavobacteriia</taxon>
        <taxon>Flavobacteriales</taxon>
        <taxon>Flavobacteriaceae</taxon>
        <taxon>Urechidicola</taxon>
    </lineage>
</organism>
<evidence type="ECO:0000313" key="2">
    <source>
        <dbReference type="EMBL" id="MDT0552344.1"/>
    </source>
</evidence>
<accession>A0ABU2Y3W6</accession>
<gene>
    <name evidence="2" type="ORF">RM519_03715</name>
</gene>
<keyword evidence="1" id="KW-0812">Transmembrane</keyword>
<name>A0ABU2Y3W6_9FLAO</name>
<evidence type="ECO:0000313" key="3">
    <source>
        <dbReference type="Proteomes" id="UP001252186"/>
    </source>
</evidence>
<feature type="transmembrane region" description="Helical" evidence="1">
    <location>
        <begin position="44"/>
        <end position="66"/>
    </location>
</feature>
<evidence type="ECO:0000256" key="1">
    <source>
        <dbReference type="SAM" id="Phobius"/>
    </source>
</evidence>
<dbReference type="RefSeq" id="WP_311592203.1">
    <property type="nucleotide sequence ID" value="NZ_JAVRHV010000001.1"/>
</dbReference>
<dbReference type="Proteomes" id="UP001252186">
    <property type="component" value="Unassembled WGS sequence"/>
</dbReference>
<reference evidence="2 3" key="1">
    <citation type="submission" date="2023-09" db="EMBL/GenBank/DDBJ databases">
        <authorList>
            <person name="Rey-Velasco X."/>
        </authorList>
    </citation>
    <scope>NUCLEOTIDE SEQUENCE [LARGE SCALE GENOMIC DNA]</scope>
    <source>
        <strain evidence="2 3">P050</strain>
    </source>
</reference>
<proteinExistence type="predicted"/>
<protein>
    <recommendedName>
        <fullName evidence="4">Anti-sigma factor</fullName>
    </recommendedName>
</protein>
<comment type="caution">
    <text evidence="2">The sequence shown here is derived from an EMBL/GenBank/DDBJ whole genome shotgun (WGS) entry which is preliminary data.</text>
</comment>
<keyword evidence="1" id="KW-0472">Membrane</keyword>
<evidence type="ECO:0008006" key="4">
    <source>
        <dbReference type="Google" id="ProtNLM"/>
    </source>
</evidence>
<dbReference type="EMBL" id="JAVRHV010000001">
    <property type="protein sequence ID" value="MDT0552344.1"/>
    <property type="molecule type" value="Genomic_DNA"/>
</dbReference>